<keyword evidence="4 7" id="KW-0999">Mitochondrion inner membrane</keyword>
<evidence type="ECO:0000313" key="8">
    <source>
        <dbReference type="EMBL" id="WFD36294.1"/>
    </source>
</evidence>
<evidence type="ECO:0000256" key="6">
    <source>
        <dbReference type="ARBA" id="ARBA00023136"/>
    </source>
</evidence>
<proteinExistence type="inferred from homology"/>
<evidence type="ECO:0000313" key="9">
    <source>
        <dbReference type="Proteomes" id="UP001219933"/>
    </source>
</evidence>
<dbReference type="Pfam" id="PF02935">
    <property type="entry name" value="COX7C"/>
    <property type="match status" value="1"/>
</dbReference>
<comment type="subunit">
    <text evidence="7">Component of the cytochrome c oxidase (complex IV, CIV), a multisubunit enzyme composed of a catalytic core of 3 subunits and several supernumerary subunits. The complex exists as a monomer or a dimer and forms supercomplexes (SCs) in the inner mitochondrial membrane with ubiquinol-cytochrome c oxidoreductase (cytochrome b-c1 complex, complex III, CIII).</text>
</comment>
<keyword evidence="6 7" id="KW-0472">Membrane</keyword>
<dbReference type="InterPro" id="IPR004202">
    <property type="entry name" value="COX7C/Cox8"/>
</dbReference>
<keyword evidence="5 7" id="KW-0496">Mitochondrion</keyword>
<evidence type="ECO:0000256" key="2">
    <source>
        <dbReference type="ARBA" id="ARBA00004673"/>
    </source>
</evidence>
<dbReference type="EMBL" id="CP119880">
    <property type="protein sequence ID" value="WFD36294.1"/>
    <property type="molecule type" value="Genomic_DNA"/>
</dbReference>
<dbReference type="GO" id="GO:0045277">
    <property type="term" value="C:respiratory chain complex IV"/>
    <property type="evidence" value="ECO:0007669"/>
    <property type="project" value="UniProtKB-UniRule"/>
</dbReference>
<name>A0AAF0EW70_9BASI</name>
<sequence length="70" mass="7354">MSVFVAATRASLRSAQPALRRGLHIENTSANSLPFKAGPQNKAATGAGVAGFFTLGLVLPIVAVYYQLHK</sequence>
<dbReference type="GO" id="GO:0005743">
    <property type="term" value="C:mitochondrial inner membrane"/>
    <property type="evidence" value="ECO:0007669"/>
    <property type="project" value="UniProtKB-SubCell"/>
</dbReference>
<comment type="similarity">
    <text evidence="3 7">Belongs to the cytochrome c oxidase VIIc family.</text>
</comment>
<evidence type="ECO:0000256" key="5">
    <source>
        <dbReference type="ARBA" id="ARBA00023128"/>
    </source>
</evidence>
<reference evidence="8" key="1">
    <citation type="submission" date="2023-03" db="EMBL/GenBank/DDBJ databases">
        <title>Mating type loci evolution in Malassezia.</title>
        <authorList>
            <person name="Coelho M.A."/>
        </authorList>
    </citation>
    <scope>NUCLEOTIDE SEQUENCE</scope>
    <source>
        <strain evidence="8">CBS 11721</strain>
    </source>
</reference>
<keyword evidence="7" id="KW-0812">Transmembrane</keyword>
<comment type="function">
    <text evidence="7">Component of the cytochrome c oxidase, the last enzyme in the mitochondrial electron transport chain which drives oxidative phosphorylation. The respiratory chain contains 3 multisubunit complexes succinate dehydrogenase (complex II, CII), ubiquinol-cytochrome c oxidoreductase (cytochrome b-c1 complex, complex III, CIII) and cytochrome c oxidase (complex IV, CIV), that cooperate to transfer electrons derived from NADH and succinate to molecular oxygen, creating an electrochemical gradient over the inner membrane that drives transmembrane transport and the ATP synthase. Cytochrome c oxidase is the component of the respiratory chain that catalyzes the reduction of oxygen to water. Electrons originating from reduced cytochrome c in the intermembrane space (IMS) are transferred via the dinuclear copper A center (CU(A)) of subunit 2 and heme A of subunit 1 to the active site in subunit 1, a binuclear center (BNC) formed by heme A3 and copper B (CU(B)). The BNC reduces molecular oxygen to 2 water molecules using 4 electrons from cytochrome c in the IMS and 4 protons from the mitochondrial matrix.</text>
</comment>
<comment type="pathway">
    <text evidence="2 7">Energy metabolism; oxidative phosphorylation.</text>
</comment>
<keyword evidence="7" id="KW-0809">Transit peptide</keyword>
<protein>
    <recommendedName>
        <fullName evidence="7">Cytochrome c oxidase subunit 8, mitochondrial</fullName>
    </recommendedName>
    <alternativeName>
        <fullName evidence="7">Cytochrome c oxidase polypeptide VIII</fullName>
    </alternativeName>
</protein>
<dbReference type="Gene3D" id="4.10.49.10">
    <property type="entry name" value="Cytochrome c oxidase subunit VIIc"/>
    <property type="match status" value="1"/>
</dbReference>
<accession>A0AAF0EW70</accession>
<dbReference type="InterPro" id="IPR036636">
    <property type="entry name" value="COX7C/Cox8_sf"/>
</dbReference>
<feature type="transmembrane region" description="Helical" evidence="7">
    <location>
        <begin position="44"/>
        <end position="66"/>
    </location>
</feature>
<evidence type="ECO:0000256" key="1">
    <source>
        <dbReference type="ARBA" id="ARBA00004434"/>
    </source>
</evidence>
<evidence type="ECO:0000256" key="7">
    <source>
        <dbReference type="RuleBase" id="RU368123"/>
    </source>
</evidence>
<evidence type="ECO:0000256" key="4">
    <source>
        <dbReference type="ARBA" id="ARBA00022792"/>
    </source>
</evidence>
<evidence type="ECO:0000256" key="3">
    <source>
        <dbReference type="ARBA" id="ARBA00010514"/>
    </source>
</evidence>
<gene>
    <name evidence="8" type="ORF">MCUN1_003173</name>
</gene>
<dbReference type="GO" id="GO:0006123">
    <property type="term" value="P:mitochondrial electron transport, cytochrome c to oxygen"/>
    <property type="evidence" value="ECO:0007669"/>
    <property type="project" value="UniProtKB-UniRule"/>
</dbReference>
<keyword evidence="9" id="KW-1185">Reference proteome</keyword>
<keyword evidence="7" id="KW-1133">Transmembrane helix</keyword>
<comment type="subcellular location">
    <subcellularLocation>
        <location evidence="1 7">Mitochondrion inner membrane</location>
        <topology evidence="1 7">Single-pass membrane protein</topology>
    </subcellularLocation>
</comment>
<organism evidence="8 9">
    <name type="scientific">Malassezia cuniculi</name>
    <dbReference type="NCBI Taxonomy" id="948313"/>
    <lineage>
        <taxon>Eukaryota</taxon>
        <taxon>Fungi</taxon>
        <taxon>Dikarya</taxon>
        <taxon>Basidiomycota</taxon>
        <taxon>Ustilaginomycotina</taxon>
        <taxon>Malasseziomycetes</taxon>
        <taxon>Malasseziales</taxon>
        <taxon>Malasseziaceae</taxon>
        <taxon>Malassezia</taxon>
    </lineage>
</organism>
<dbReference type="AlphaFoldDB" id="A0AAF0EW70"/>
<dbReference type="Proteomes" id="UP001219933">
    <property type="component" value="Chromosome 4"/>
</dbReference>